<dbReference type="Proteomes" id="UP000069443">
    <property type="component" value="Unassembled WGS sequence"/>
</dbReference>
<sequence length="125" mass="14655">MRFTELISGPTVAGATAFILLVITRIPAVNRRVARLLDPVVRWWTRGALTDQVAEREREILFRRTQDVDILEAYQDEIARWAVEVRAIAIEHDITIPRMKTFRQFKAEWLRDHPEYANEFGKHTP</sequence>
<keyword evidence="3" id="KW-1185">Reference proteome</keyword>
<protein>
    <submittedName>
        <fullName evidence="2">Iron dependent repressor</fullName>
    </submittedName>
</protein>
<gene>
    <name evidence="2" type="ORF">RMCC_5879</name>
</gene>
<keyword evidence="1" id="KW-0812">Transmembrane</keyword>
<dbReference type="RefSeq" id="WP_062659670.1">
    <property type="nucleotide sequence ID" value="NZ_BCSY01000113.1"/>
</dbReference>
<name>A0A117IC34_MYCCR</name>
<evidence type="ECO:0000256" key="1">
    <source>
        <dbReference type="SAM" id="Phobius"/>
    </source>
</evidence>
<dbReference type="EMBL" id="BCSY01000113">
    <property type="protein sequence ID" value="GAS98914.1"/>
    <property type="molecule type" value="Genomic_DNA"/>
</dbReference>
<dbReference type="AlphaFoldDB" id="A0A117IC34"/>
<comment type="caution">
    <text evidence="2">The sequence shown here is derived from an EMBL/GenBank/DDBJ whole genome shotgun (WGS) entry which is preliminary data.</text>
</comment>
<dbReference type="STRING" id="228230.RMCC_5879"/>
<feature type="transmembrane region" description="Helical" evidence="1">
    <location>
        <begin position="6"/>
        <end position="26"/>
    </location>
</feature>
<keyword evidence="1" id="KW-1133">Transmembrane helix</keyword>
<evidence type="ECO:0000313" key="3">
    <source>
        <dbReference type="Proteomes" id="UP000069443"/>
    </source>
</evidence>
<keyword evidence="1" id="KW-0472">Membrane</keyword>
<reference evidence="3" key="2">
    <citation type="submission" date="2016-02" db="EMBL/GenBank/DDBJ databases">
        <title>Draft genome sequence of five rapidly growing Mycobacterium species.</title>
        <authorList>
            <person name="Katahira K."/>
            <person name="Gotou Y."/>
            <person name="Iida K."/>
            <person name="Ogura Y."/>
            <person name="Hayashi T."/>
        </authorList>
    </citation>
    <scope>NUCLEOTIDE SEQUENCE [LARGE SCALE GENOMIC DNA]</scope>
    <source>
        <strain evidence="3">JCM15298</strain>
    </source>
</reference>
<reference evidence="3" key="1">
    <citation type="journal article" date="2016" name="Genome Announc.">
        <title>Draft Genome Sequences of Five Rapidly Growing Mycobacterium Species, M. thermoresistibile, M. fortuitum subsp. acetamidolyticum, M. canariasense, M. brisbanense, and M. novocastrense.</title>
        <authorList>
            <person name="Katahira K."/>
            <person name="Ogura Y."/>
            <person name="Gotoh Y."/>
            <person name="Hayashi T."/>
        </authorList>
    </citation>
    <scope>NUCLEOTIDE SEQUENCE [LARGE SCALE GENOMIC DNA]</scope>
    <source>
        <strain evidence="3">JCM15298</strain>
    </source>
</reference>
<organism evidence="2 3">
    <name type="scientific">Mycolicibacterium canariasense</name>
    <name type="common">Mycobacterium canariasense</name>
    <dbReference type="NCBI Taxonomy" id="228230"/>
    <lineage>
        <taxon>Bacteria</taxon>
        <taxon>Bacillati</taxon>
        <taxon>Actinomycetota</taxon>
        <taxon>Actinomycetes</taxon>
        <taxon>Mycobacteriales</taxon>
        <taxon>Mycobacteriaceae</taxon>
        <taxon>Mycolicibacterium</taxon>
    </lineage>
</organism>
<accession>A0A117IC34</accession>
<evidence type="ECO:0000313" key="2">
    <source>
        <dbReference type="EMBL" id="GAS98914.1"/>
    </source>
</evidence>
<proteinExistence type="predicted"/>